<dbReference type="EMBL" id="QVTE01000004">
    <property type="protein sequence ID" value="RFU71453.1"/>
    <property type="molecule type" value="Genomic_DNA"/>
</dbReference>
<evidence type="ECO:0000313" key="2">
    <source>
        <dbReference type="Proteomes" id="UP000264541"/>
    </source>
</evidence>
<sequence length="92" mass="10941">MFKLEFIDRITDEVFREVTFNSPKEMHAMLIQFDLKEGEEISFFDKQLRTLSANFVAIIPFINGETKGFRLLFDVSVADKQFEIYYNDEKMI</sequence>
<dbReference type="OrthoDB" id="2876190at2"/>
<dbReference type="AlphaFoldDB" id="A0A372LTD9"/>
<dbReference type="Proteomes" id="UP000264541">
    <property type="component" value="Unassembled WGS sequence"/>
</dbReference>
<gene>
    <name evidence="1" type="ORF">D0469_01740</name>
</gene>
<comment type="caution">
    <text evidence="1">The sequence shown here is derived from an EMBL/GenBank/DDBJ whole genome shotgun (WGS) entry which is preliminary data.</text>
</comment>
<accession>A0A372LTD9</accession>
<dbReference type="RefSeq" id="WP_117324937.1">
    <property type="nucleotide sequence ID" value="NZ_QVTE01000004.1"/>
</dbReference>
<name>A0A372LTD9_9BACI</name>
<keyword evidence="2" id="KW-1185">Reference proteome</keyword>
<evidence type="ECO:0000313" key="1">
    <source>
        <dbReference type="EMBL" id="RFU71453.1"/>
    </source>
</evidence>
<organism evidence="1 2">
    <name type="scientific">Peribacillus saganii</name>
    <dbReference type="NCBI Taxonomy" id="2303992"/>
    <lineage>
        <taxon>Bacteria</taxon>
        <taxon>Bacillati</taxon>
        <taxon>Bacillota</taxon>
        <taxon>Bacilli</taxon>
        <taxon>Bacillales</taxon>
        <taxon>Bacillaceae</taxon>
        <taxon>Peribacillus</taxon>
    </lineage>
</organism>
<reference evidence="1 2" key="1">
    <citation type="submission" date="2018-08" db="EMBL/GenBank/DDBJ databases">
        <title>Bacillus chawlae sp. nov., Bacillus glennii sp. nov., and Bacillus saganii sp. nov. Isolated from the Vehicle Assembly Building at Kennedy Space Center where the Viking Spacecraft were Assembled.</title>
        <authorList>
            <person name="Seuylemezian A."/>
            <person name="Vaishampayan P."/>
        </authorList>
    </citation>
    <scope>NUCLEOTIDE SEQUENCE [LARGE SCALE GENOMIC DNA]</scope>
    <source>
        <strain evidence="1 2">V47-23a</strain>
    </source>
</reference>
<protein>
    <submittedName>
        <fullName evidence="1">Uncharacterized protein</fullName>
    </submittedName>
</protein>
<proteinExistence type="predicted"/>